<sequence length="217" mass="23158">MTHKSPENNFKMAVAAAAARKTMGLEVSSKRRLGVGPSGAGGKSAAARELAPLPSGAWRGREADRVPACCPGPSPCSPRPMVLPTCPMAEFALPRHSAVMERLRRRIELCRRHHSTCEARYEAVSPERLELERQHTFALHQRCIQAKAKRAGKHRQPPAAPAPPPAAPAPAPAATAQRLDAADGPEHGRPAAVIPAPENASSDADRAAGRLPRDSWI</sequence>
<dbReference type="InterPro" id="IPR046369">
    <property type="entry name" value="MAML1-3"/>
</dbReference>
<dbReference type="PANTHER" id="PTHR15692:SF19">
    <property type="entry name" value="MASTERMIND-LIKE PROTEIN 1"/>
    <property type="match status" value="1"/>
</dbReference>
<evidence type="ECO:0000256" key="2">
    <source>
        <dbReference type="ARBA" id="ARBA00008081"/>
    </source>
</evidence>
<dbReference type="InterPro" id="IPR046370">
    <property type="entry name" value="MAML_N_sf"/>
</dbReference>
<reference evidence="10 11" key="1">
    <citation type="submission" date="2023-05" db="EMBL/GenBank/DDBJ databases">
        <title>B98-5 Cell Line De Novo Hybrid Assembly: An Optical Mapping Approach.</title>
        <authorList>
            <person name="Kananen K."/>
            <person name="Auerbach J.A."/>
            <person name="Kautto E."/>
            <person name="Blachly J.S."/>
        </authorList>
    </citation>
    <scope>NUCLEOTIDE SEQUENCE [LARGE SCALE GENOMIC DNA]</scope>
    <source>
        <strain evidence="10">B95-8</strain>
        <tissue evidence="10">Cell line</tissue>
    </source>
</reference>
<feature type="compositionally biased region" description="Pro residues" evidence="8">
    <location>
        <begin position="158"/>
        <end position="171"/>
    </location>
</feature>
<feature type="region of interest" description="Disordered" evidence="8">
    <location>
        <begin position="145"/>
        <end position="217"/>
    </location>
</feature>
<gene>
    <name evidence="10" type="ORF">P7K49_005322</name>
</gene>
<comment type="caution">
    <text evidence="10">The sequence shown here is derived from an EMBL/GenBank/DDBJ whole genome shotgun (WGS) entry which is preliminary data.</text>
</comment>
<protein>
    <recommendedName>
        <fullName evidence="9">Neurogenic mastermind-like N-terminal domain-containing protein</fullName>
    </recommendedName>
</protein>
<dbReference type="Proteomes" id="UP001266305">
    <property type="component" value="Unassembled WGS sequence"/>
</dbReference>
<dbReference type="EMBL" id="JASSZA010000002">
    <property type="protein sequence ID" value="KAK2118435.1"/>
    <property type="molecule type" value="Genomic_DNA"/>
</dbReference>
<feature type="compositionally biased region" description="Basic and acidic residues" evidence="8">
    <location>
        <begin position="180"/>
        <end position="189"/>
    </location>
</feature>
<evidence type="ECO:0000256" key="4">
    <source>
        <dbReference type="ARBA" id="ARBA00023015"/>
    </source>
</evidence>
<evidence type="ECO:0000256" key="1">
    <source>
        <dbReference type="ARBA" id="ARBA00004324"/>
    </source>
</evidence>
<keyword evidence="4" id="KW-0805">Transcription regulation</keyword>
<feature type="compositionally biased region" description="Basic residues" evidence="8">
    <location>
        <begin position="147"/>
        <end position="156"/>
    </location>
</feature>
<evidence type="ECO:0000256" key="3">
    <source>
        <dbReference type="ARBA" id="ARBA00022976"/>
    </source>
</evidence>
<evidence type="ECO:0000256" key="8">
    <source>
        <dbReference type="SAM" id="MobiDB-lite"/>
    </source>
</evidence>
<dbReference type="InterPro" id="IPR019082">
    <property type="entry name" value="Mastermind-like_N"/>
</dbReference>
<dbReference type="Gene3D" id="6.10.250.970">
    <property type="match status" value="1"/>
</dbReference>
<accession>A0ABQ9WAC2</accession>
<keyword evidence="11" id="KW-1185">Reference proteome</keyword>
<dbReference type="Pfam" id="PF09596">
    <property type="entry name" value="MamL-1"/>
    <property type="match status" value="1"/>
</dbReference>
<dbReference type="SMART" id="SM01275">
    <property type="entry name" value="MamL-1"/>
    <property type="match status" value="1"/>
</dbReference>
<keyword evidence="7" id="KW-0539">Nucleus</keyword>
<evidence type="ECO:0000259" key="9">
    <source>
        <dbReference type="SMART" id="SM01275"/>
    </source>
</evidence>
<comment type="subcellular location">
    <subcellularLocation>
        <location evidence="1">Nucleus speckle</location>
    </subcellularLocation>
</comment>
<keyword evidence="6" id="KW-0804">Transcription</keyword>
<proteinExistence type="inferred from homology"/>
<keyword evidence="5" id="KW-0010">Activator</keyword>
<evidence type="ECO:0000256" key="7">
    <source>
        <dbReference type="ARBA" id="ARBA00023242"/>
    </source>
</evidence>
<dbReference type="PANTHER" id="PTHR15692">
    <property type="entry name" value="MASTERMIND-LIKE"/>
    <property type="match status" value="1"/>
</dbReference>
<evidence type="ECO:0000256" key="6">
    <source>
        <dbReference type="ARBA" id="ARBA00023163"/>
    </source>
</evidence>
<feature type="compositionally biased region" description="Basic and acidic residues" evidence="8">
    <location>
        <begin position="203"/>
        <end position="217"/>
    </location>
</feature>
<evidence type="ECO:0000313" key="10">
    <source>
        <dbReference type="EMBL" id="KAK2118435.1"/>
    </source>
</evidence>
<evidence type="ECO:0000313" key="11">
    <source>
        <dbReference type="Proteomes" id="UP001266305"/>
    </source>
</evidence>
<feature type="domain" description="Neurogenic mastermind-like N-terminal" evidence="9">
    <location>
        <begin position="94"/>
        <end position="153"/>
    </location>
</feature>
<organism evidence="10 11">
    <name type="scientific">Saguinus oedipus</name>
    <name type="common">Cotton-top tamarin</name>
    <name type="synonym">Oedipomidas oedipus</name>
    <dbReference type="NCBI Taxonomy" id="9490"/>
    <lineage>
        <taxon>Eukaryota</taxon>
        <taxon>Metazoa</taxon>
        <taxon>Chordata</taxon>
        <taxon>Craniata</taxon>
        <taxon>Vertebrata</taxon>
        <taxon>Euteleostomi</taxon>
        <taxon>Mammalia</taxon>
        <taxon>Eutheria</taxon>
        <taxon>Euarchontoglires</taxon>
        <taxon>Primates</taxon>
        <taxon>Haplorrhini</taxon>
        <taxon>Platyrrhini</taxon>
        <taxon>Cebidae</taxon>
        <taxon>Callitrichinae</taxon>
        <taxon>Saguinus</taxon>
    </lineage>
</organism>
<evidence type="ECO:0000256" key="5">
    <source>
        <dbReference type="ARBA" id="ARBA00023159"/>
    </source>
</evidence>
<comment type="similarity">
    <text evidence="2">Belongs to the mastermind family.</text>
</comment>
<name>A0ABQ9WAC2_SAGOE</name>
<keyword evidence="3" id="KW-0914">Notch signaling pathway</keyword>